<dbReference type="EMBL" id="NHYD01003312">
    <property type="protein sequence ID" value="PPQ80688.1"/>
    <property type="molecule type" value="Genomic_DNA"/>
</dbReference>
<dbReference type="InParanoid" id="A0A409WQ94"/>
<protein>
    <recommendedName>
        <fullName evidence="1">BTB domain-containing protein</fullName>
    </recommendedName>
</protein>
<name>A0A409WQ94_PSICY</name>
<dbReference type="InterPro" id="IPR000210">
    <property type="entry name" value="BTB/POZ_dom"/>
</dbReference>
<dbReference type="InterPro" id="IPR011333">
    <property type="entry name" value="SKP1/BTB/POZ_sf"/>
</dbReference>
<reference evidence="2 3" key="1">
    <citation type="journal article" date="2018" name="Evol. Lett.">
        <title>Horizontal gene cluster transfer increased hallucinogenic mushroom diversity.</title>
        <authorList>
            <person name="Reynolds H.T."/>
            <person name="Vijayakumar V."/>
            <person name="Gluck-Thaler E."/>
            <person name="Korotkin H.B."/>
            <person name="Matheny P.B."/>
            <person name="Slot J.C."/>
        </authorList>
    </citation>
    <scope>NUCLEOTIDE SEQUENCE [LARGE SCALE GENOMIC DNA]</scope>
    <source>
        <strain evidence="2 3">2631</strain>
    </source>
</reference>
<organism evidence="2 3">
    <name type="scientific">Psilocybe cyanescens</name>
    <dbReference type="NCBI Taxonomy" id="93625"/>
    <lineage>
        <taxon>Eukaryota</taxon>
        <taxon>Fungi</taxon>
        <taxon>Dikarya</taxon>
        <taxon>Basidiomycota</taxon>
        <taxon>Agaricomycotina</taxon>
        <taxon>Agaricomycetes</taxon>
        <taxon>Agaricomycetidae</taxon>
        <taxon>Agaricales</taxon>
        <taxon>Agaricineae</taxon>
        <taxon>Strophariaceae</taxon>
        <taxon>Psilocybe</taxon>
    </lineage>
</organism>
<proteinExistence type="predicted"/>
<evidence type="ECO:0000313" key="2">
    <source>
        <dbReference type="EMBL" id="PPQ80688.1"/>
    </source>
</evidence>
<dbReference type="PANTHER" id="PTHR22427:SF7">
    <property type="entry name" value="GH15728P"/>
    <property type="match status" value="1"/>
</dbReference>
<dbReference type="Proteomes" id="UP000283269">
    <property type="component" value="Unassembled WGS sequence"/>
</dbReference>
<comment type="caution">
    <text evidence="2">The sequence shown here is derived from an EMBL/GenBank/DDBJ whole genome shotgun (WGS) entry which is preliminary data.</text>
</comment>
<dbReference type="PROSITE" id="PS50097">
    <property type="entry name" value="BTB"/>
    <property type="match status" value="1"/>
</dbReference>
<dbReference type="STRING" id="93625.A0A409WQ94"/>
<dbReference type="CDD" id="cd18186">
    <property type="entry name" value="BTB_POZ_ZBTB_KLHL-like"/>
    <property type="match status" value="1"/>
</dbReference>
<dbReference type="AlphaFoldDB" id="A0A409WQ94"/>
<keyword evidence="3" id="KW-1185">Reference proteome</keyword>
<dbReference type="Pfam" id="PF00651">
    <property type="entry name" value="BTB"/>
    <property type="match status" value="1"/>
</dbReference>
<evidence type="ECO:0000259" key="1">
    <source>
        <dbReference type="PROSITE" id="PS50097"/>
    </source>
</evidence>
<dbReference type="OrthoDB" id="2130750at2759"/>
<dbReference type="SUPFAM" id="SSF54695">
    <property type="entry name" value="POZ domain"/>
    <property type="match status" value="1"/>
</dbReference>
<dbReference type="SMART" id="SM00225">
    <property type="entry name" value="BTB"/>
    <property type="match status" value="1"/>
</dbReference>
<gene>
    <name evidence="2" type="ORF">CVT25_001820</name>
</gene>
<dbReference type="Gene3D" id="3.30.710.10">
    <property type="entry name" value="Potassium Channel Kv1.1, Chain A"/>
    <property type="match status" value="1"/>
</dbReference>
<dbReference type="PANTHER" id="PTHR22427">
    <property type="entry name" value="GH15728P"/>
    <property type="match status" value="1"/>
</dbReference>
<evidence type="ECO:0000313" key="3">
    <source>
        <dbReference type="Proteomes" id="UP000283269"/>
    </source>
</evidence>
<feature type="domain" description="BTB" evidence="1">
    <location>
        <begin position="154"/>
        <end position="243"/>
    </location>
</feature>
<sequence length="674" mass="76404">MLTWRAELEEALPSFVWETAARERSRDETFEKDEKIWKGRLNSSLVLDFTNAEATAGSYERYFSYEPINAGSGLLEYLNSFPSKSAHSFQLILSDEEKHDIMGMWSTSLYSSLSQIYGKGITDHYTGKRVFLHQMSTTKIRKDLYFLLQKRLFSDMQIVVPSSNNRDVEDEERIVGVFSCHKSILAARSPYFRKILLGPDTPDIVYQRPDDLFIVPLPSPPFNPVTVDFTLRFLYTSVLQFPLTQFTSDYSTTIALYRAAVFLQIPSLKNLIVAHIISDMLHGSFSASLTPPEYYQFTGGRWKNMLLLGGCSCRQCVRRAPRILSFSLEPDILDPILERGTRRALVGMFGPGWCTQELGLLPDHVLSSVLESLSEMITPRNALSLLFAAEKALLQLGDTPAFWDKPIRLLVISARILIDNIICQQSRPCFYCDEWRELITDSAFETRKLSNSAEGEDIKMGWILGALSRGIQPQNVGSIYQTLTWFTDVQVPPKIQNTRIVDMMAPLKEELLQAMMQSRRTSIISSASSIFEPIDPSHRSVAALDLSEDPVYSYPSSRTMSTKHGIYYTRLAISQDTAENATLHRRLLQAMMQSRQTSVVSSASSIFEPIDPSHRSVAALDLSEGSVYSYPSSRTMSTEYGIYYTRLAISQDTVENATLHRRRSWDTLSVYTEI</sequence>
<accession>A0A409WQ94</accession>